<feature type="compositionally biased region" description="Basic and acidic residues" evidence="1">
    <location>
        <begin position="70"/>
        <end position="79"/>
    </location>
</feature>
<evidence type="ECO:0000313" key="3">
    <source>
        <dbReference type="Proteomes" id="UP000479000"/>
    </source>
</evidence>
<name>A0A6H5HGC7_9HEMI</name>
<feature type="non-terminal residue" evidence="2">
    <location>
        <position position="79"/>
    </location>
</feature>
<accession>A0A6H5HGC7</accession>
<reference evidence="2 3" key="1">
    <citation type="submission" date="2020-02" db="EMBL/GenBank/DDBJ databases">
        <authorList>
            <person name="Ferguson B K."/>
        </authorList>
    </citation>
    <scope>NUCLEOTIDE SEQUENCE [LARGE SCALE GENOMIC DNA]</scope>
</reference>
<gene>
    <name evidence="2" type="ORF">NTEN_LOCUS20007</name>
</gene>
<protein>
    <submittedName>
        <fullName evidence="2">Uncharacterized protein</fullName>
    </submittedName>
</protein>
<dbReference type="EMBL" id="CADCXU010029335">
    <property type="protein sequence ID" value="CAB0015667.1"/>
    <property type="molecule type" value="Genomic_DNA"/>
</dbReference>
<organism evidence="2 3">
    <name type="scientific">Nesidiocoris tenuis</name>
    <dbReference type="NCBI Taxonomy" id="355587"/>
    <lineage>
        <taxon>Eukaryota</taxon>
        <taxon>Metazoa</taxon>
        <taxon>Ecdysozoa</taxon>
        <taxon>Arthropoda</taxon>
        <taxon>Hexapoda</taxon>
        <taxon>Insecta</taxon>
        <taxon>Pterygota</taxon>
        <taxon>Neoptera</taxon>
        <taxon>Paraneoptera</taxon>
        <taxon>Hemiptera</taxon>
        <taxon>Heteroptera</taxon>
        <taxon>Panheteroptera</taxon>
        <taxon>Cimicomorpha</taxon>
        <taxon>Miridae</taxon>
        <taxon>Dicyphina</taxon>
        <taxon>Nesidiocoris</taxon>
    </lineage>
</organism>
<feature type="compositionally biased region" description="Polar residues" evidence="1">
    <location>
        <begin position="55"/>
        <end position="69"/>
    </location>
</feature>
<dbReference type="AlphaFoldDB" id="A0A6H5HGC7"/>
<sequence>MFVKINELLRWTIARHIFKLDFLLNKTNRFNIDGKTSNIGAKTSMFRQYRTSMVNPSPSPFSTISNTLPRDTHQETKLT</sequence>
<proteinExistence type="predicted"/>
<keyword evidence="3" id="KW-1185">Reference proteome</keyword>
<evidence type="ECO:0000256" key="1">
    <source>
        <dbReference type="SAM" id="MobiDB-lite"/>
    </source>
</evidence>
<feature type="region of interest" description="Disordered" evidence="1">
    <location>
        <begin position="55"/>
        <end position="79"/>
    </location>
</feature>
<dbReference type="Proteomes" id="UP000479000">
    <property type="component" value="Unassembled WGS sequence"/>
</dbReference>
<evidence type="ECO:0000313" key="2">
    <source>
        <dbReference type="EMBL" id="CAB0015667.1"/>
    </source>
</evidence>